<reference evidence="1" key="1">
    <citation type="submission" date="2011-11" db="EMBL/GenBank/DDBJ databases">
        <title>The Genome Sequence of Fusarium oxysporum II5.</title>
        <authorList>
            <consortium name="The Broad Institute Genome Sequencing Platform"/>
            <person name="Ma L.-J."/>
            <person name="Gale L.R."/>
            <person name="Schwartz D.C."/>
            <person name="Zhou S."/>
            <person name="Corby-Kistler H."/>
            <person name="Young S.K."/>
            <person name="Zeng Q."/>
            <person name="Gargeya S."/>
            <person name="Fitzgerald M."/>
            <person name="Haas B."/>
            <person name="Abouelleil A."/>
            <person name="Alvarado L."/>
            <person name="Arachchi H.M."/>
            <person name="Berlin A."/>
            <person name="Brown A."/>
            <person name="Chapman S.B."/>
            <person name="Chen Z."/>
            <person name="Dunbar C."/>
            <person name="Freedman E."/>
            <person name="Gearin G."/>
            <person name="Goldberg J."/>
            <person name="Griggs A."/>
            <person name="Gujja S."/>
            <person name="Heiman D."/>
            <person name="Howarth C."/>
            <person name="Larson L."/>
            <person name="Lui A."/>
            <person name="MacDonald P.J.P."/>
            <person name="Montmayeur A."/>
            <person name="Murphy C."/>
            <person name="Neiman D."/>
            <person name="Pearson M."/>
            <person name="Priest M."/>
            <person name="Roberts A."/>
            <person name="Saif S."/>
            <person name="Shea T."/>
            <person name="Shenoy N."/>
            <person name="Sisk P."/>
            <person name="Stolte C."/>
            <person name="Sykes S."/>
            <person name="Wortman J."/>
            <person name="Nusbaum C."/>
            <person name="Birren B."/>
        </authorList>
    </citation>
    <scope>NUCLEOTIDE SEQUENCE [LARGE SCALE GENOMIC DNA]</scope>
    <source>
        <strain evidence="1">54006</strain>
    </source>
</reference>
<dbReference type="AlphaFoldDB" id="X0J2G9"/>
<proteinExistence type="predicted"/>
<dbReference type="EMBL" id="KK036143">
    <property type="protein sequence ID" value="EXL90470.1"/>
    <property type="molecule type" value="Genomic_DNA"/>
</dbReference>
<dbReference type="SUPFAM" id="SSF53187">
    <property type="entry name" value="Zn-dependent exopeptidases"/>
    <property type="match status" value="1"/>
</dbReference>
<name>X0J2G9_FUSO5</name>
<protein>
    <submittedName>
        <fullName evidence="1">Uncharacterized protein</fullName>
    </submittedName>
</protein>
<accession>X0J2G9</accession>
<dbReference type="GeneID" id="42041474"/>
<dbReference type="HOGENOM" id="CLU_2622120_0_0_1"/>
<dbReference type="VEuPathDB" id="FungiDB:FOIG_16299"/>
<dbReference type="RefSeq" id="XP_031052560.1">
    <property type="nucleotide sequence ID" value="XM_031217736.1"/>
</dbReference>
<evidence type="ECO:0000313" key="1">
    <source>
        <dbReference type="EMBL" id="EXL90470.1"/>
    </source>
</evidence>
<organism evidence="1">
    <name type="scientific">Fusarium odoratissimum (strain NRRL 54006)</name>
    <dbReference type="NCBI Taxonomy" id="1089451"/>
    <lineage>
        <taxon>Eukaryota</taxon>
        <taxon>Fungi</taxon>
        <taxon>Dikarya</taxon>
        <taxon>Ascomycota</taxon>
        <taxon>Pezizomycotina</taxon>
        <taxon>Sordariomycetes</taxon>
        <taxon>Hypocreomycetidae</taxon>
        <taxon>Hypocreales</taxon>
        <taxon>Nectriaceae</taxon>
        <taxon>Fusarium</taxon>
        <taxon>Fusarium oxysporum species complex</taxon>
        <taxon>Fusarium oxysporum f. sp. cubense (strain race 4)</taxon>
    </lineage>
</organism>
<dbReference type="Proteomes" id="UP000030685">
    <property type="component" value="Unassembled WGS sequence"/>
</dbReference>
<gene>
    <name evidence="1" type="ORF">FOIG_16299</name>
</gene>
<dbReference type="Gene3D" id="3.40.630.10">
    <property type="entry name" value="Zn peptidases"/>
    <property type="match status" value="1"/>
</dbReference>
<sequence>MASALLGNLMNSVLEDVSSEYDALPGAKAPVDLKVAGRIRILGTPAEEGGGGKVKLIEARAFTPREDIAAAFMIHPIS</sequence>
<reference evidence="1" key="2">
    <citation type="submission" date="2014-03" db="EMBL/GenBank/DDBJ databases">
        <title>The Genome Annotation of Fusarium oxysporum II5.</title>
        <authorList>
            <consortium name="The Broad Institute Genomics Platform"/>
            <person name="Ma L.-J."/>
            <person name="Corby-Kistler H."/>
            <person name="Broz K."/>
            <person name="Gale L.R."/>
            <person name="Jonkers W."/>
            <person name="O'Donnell K."/>
            <person name="Ploetz R."/>
            <person name="Steinberg C."/>
            <person name="Schwartz D.C."/>
            <person name="VanEtten H."/>
            <person name="Zhou S."/>
            <person name="Young S.K."/>
            <person name="Zeng Q."/>
            <person name="Gargeya S."/>
            <person name="Fitzgerald M."/>
            <person name="Abouelleil A."/>
            <person name="Alvarado L."/>
            <person name="Chapman S.B."/>
            <person name="Gainer-Dewar J."/>
            <person name="Goldberg J."/>
            <person name="Griggs A."/>
            <person name="Gujja S."/>
            <person name="Hansen M."/>
            <person name="Howarth C."/>
            <person name="Imamovic A."/>
            <person name="Ireland A."/>
            <person name="Larimer J."/>
            <person name="McCowan C."/>
            <person name="Murphy C."/>
            <person name="Pearson M."/>
            <person name="Poon T.W."/>
            <person name="Priest M."/>
            <person name="Roberts A."/>
            <person name="Saif S."/>
            <person name="Shea T."/>
            <person name="Sykes S."/>
            <person name="Wortman J."/>
            <person name="Nusbaum C."/>
            <person name="Birren B."/>
        </authorList>
    </citation>
    <scope>NUCLEOTIDE SEQUENCE</scope>
    <source>
        <strain evidence="1">54006</strain>
    </source>
</reference>